<feature type="transmembrane region" description="Helical" evidence="2">
    <location>
        <begin position="32"/>
        <end position="53"/>
    </location>
</feature>
<accession>A0ABP8AF18</accession>
<gene>
    <name evidence="3" type="ORF">GCM10022252_09470</name>
</gene>
<feature type="transmembrane region" description="Helical" evidence="2">
    <location>
        <begin position="517"/>
        <end position="537"/>
    </location>
</feature>
<feature type="transmembrane region" description="Helical" evidence="2">
    <location>
        <begin position="455"/>
        <end position="475"/>
    </location>
</feature>
<evidence type="ECO:0000256" key="1">
    <source>
        <dbReference type="SAM" id="MobiDB-lite"/>
    </source>
</evidence>
<proteinExistence type="predicted"/>
<protein>
    <recommendedName>
        <fullName evidence="5">DUF1349 domain-containing protein</fullName>
    </recommendedName>
</protein>
<feature type="transmembrane region" description="Helical" evidence="2">
    <location>
        <begin position="312"/>
        <end position="329"/>
    </location>
</feature>
<evidence type="ECO:0000313" key="3">
    <source>
        <dbReference type="EMBL" id="GAA4182868.1"/>
    </source>
</evidence>
<dbReference type="RefSeq" id="WP_344915289.1">
    <property type="nucleotide sequence ID" value="NZ_BAABAQ010000001.1"/>
</dbReference>
<comment type="caution">
    <text evidence="3">The sequence shown here is derived from an EMBL/GenBank/DDBJ whole genome shotgun (WGS) entry which is preliminary data.</text>
</comment>
<dbReference type="Gene3D" id="2.60.120.200">
    <property type="match status" value="1"/>
</dbReference>
<keyword evidence="2" id="KW-0812">Transmembrane</keyword>
<feature type="transmembrane region" description="Helical" evidence="2">
    <location>
        <begin position="424"/>
        <end position="448"/>
    </location>
</feature>
<keyword evidence="4" id="KW-1185">Reference proteome</keyword>
<dbReference type="InterPro" id="IPR013320">
    <property type="entry name" value="ConA-like_dom_sf"/>
</dbReference>
<feature type="transmembrane region" description="Helical" evidence="2">
    <location>
        <begin position="383"/>
        <end position="404"/>
    </location>
</feature>
<keyword evidence="2" id="KW-1133">Transmembrane helix</keyword>
<dbReference type="EMBL" id="BAABAQ010000001">
    <property type="protein sequence ID" value="GAA4182868.1"/>
    <property type="molecule type" value="Genomic_DNA"/>
</dbReference>
<keyword evidence="2" id="KW-0472">Membrane</keyword>
<dbReference type="Proteomes" id="UP001501251">
    <property type="component" value="Unassembled WGS sequence"/>
</dbReference>
<organism evidence="3 4">
    <name type="scientific">Streptosporangium oxazolinicum</name>
    <dbReference type="NCBI Taxonomy" id="909287"/>
    <lineage>
        <taxon>Bacteria</taxon>
        <taxon>Bacillati</taxon>
        <taxon>Actinomycetota</taxon>
        <taxon>Actinomycetes</taxon>
        <taxon>Streptosporangiales</taxon>
        <taxon>Streptosporangiaceae</taxon>
        <taxon>Streptosporangium</taxon>
    </lineage>
</organism>
<reference evidence="4" key="1">
    <citation type="journal article" date="2019" name="Int. J. Syst. Evol. Microbiol.">
        <title>The Global Catalogue of Microorganisms (GCM) 10K type strain sequencing project: providing services to taxonomists for standard genome sequencing and annotation.</title>
        <authorList>
            <consortium name="The Broad Institute Genomics Platform"/>
            <consortium name="The Broad Institute Genome Sequencing Center for Infectious Disease"/>
            <person name="Wu L."/>
            <person name="Ma J."/>
        </authorList>
    </citation>
    <scope>NUCLEOTIDE SEQUENCE [LARGE SCALE GENOMIC DNA]</scope>
    <source>
        <strain evidence="4">JCM 17388</strain>
    </source>
</reference>
<evidence type="ECO:0000256" key="2">
    <source>
        <dbReference type="SAM" id="Phobius"/>
    </source>
</evidence>
<evidence type="ECO:0008006" key="5">
    <source>
        <dbReference type="Google" id="ProtNLM"/>
    </source>
</evidence>
<feature type="region of interest" description="Disordered" evidence="1">
    <location>
        <begin position="333"/>
        <end position="371"/>
    </location>
</feature>
<evidence type="ECO:0000313" key="4">
    <source>
        <dbReference type="Proteomes" id="UP001501251"/>
    </source>
</evidence>
<sequence length="545" mass="56708">MRETSRTTAEPPLTARVRQEWGKFRTRGRMTAMAAAILVTVLFGLLSAIALGAGSHCSHGPVEVPCPTDPVGPHGQAVSDTFYFAHQPLGENGSITVRMTSMTGIITYPPPDHDEIVPGLVPWAKAGIIIKDGTTQGSSYAALMLTGSHGVRMQHDYTHDTAGRAGGVSAETPRWLRLTRSGDTITGHESADGTRWTKVGTAHLTALPETVRVGLFAASPGDLTLTPVALGGSLPASRFTQASATFDHVSVEGGTPSAEWSRGSVGEMGHTDWERYHRAAGLVESNGTFTVTGTGDIGPAGTAGGRPVESTLVGLVISLIIVLVVAVRFTTAEDRPGGTGTEPPMTAGYRSGETGAEPLMTAEDRPGGSDAEPLTRRTLAAKALVIGAVTFLAGLVSAAVMVPVGPALLRANGLGVSPAPALTGLRVVVGVAAMLAVAAVLALALGALLRRTWTAILLTITVVVLPYLLAALPLLPDETARWLLRVTPAAGFAVKQTLPEYPQVVAHYAPSAGYYPLAWWAGLAVLCGYTAVVFALARSRLRHLT</sequence>
<name>A0ABP8AF18_9ACTN</name>
<dbReference type="SUPFAM" id="SSF49899">
    <property type="entry name" value="Concanavalin A-like lectins/glucanases"/>
    <property type="match status" value="1"/>
</dbReference>